<dbReference type="InterPro" id="IPR025334">
    <property type="entry name" value="DUF4240"/>
</dbReference>
<dbReference type="RefSeq" id="WP_236089578.1">
    <property type="nucleotide sequence ID" value="NZ_JAKGSG010000034.1"/>
</dbReference>
<keyword evidence="3" id="KW-1185">Reference proteome</keyword>
<gene>
    <name evidence="2" type="ORF">L1785_12410</name>
</gene>
<sequence>MTTDEFWALVEQARSAVPDPADADEVAAEAARILASRPEPEILGAERALTELMHASYRTDLWAAAYTINGGCSDDGFDYFRGWLIAQGRTAFERAVADPDSLAHVPAVQVAISDEEYLEGESMTALAWTAWELTTGDENLPEDEEDEPGRLPDLLDWFDFDDADEVARRLPALSVLVEG</sequence>
<proteinExistence type="predicted"/>
<dbReference type="AlphaFoldDB" id="A0AA41UC64"/>
<organism evidence="2 3">
    <name type="scientific">Antribacter soli</name>
    <dbReference type="NCBI Taxonomy" id="2910976"/>
    <lineage>
        <taxon>Bacteria</taxon>
        <taxon>Bacillati</taxon>
        <taxon>Actinomycetota</taxon>
        <taxon>Actinomycetes</taxon>
        <taxon>Micrococcales</taxon>
        <taxon>Promicromonosporaceae</taxon>
        <taxon>Antribacter</taxon>
    </lineage>
</organism>
<comment type="caution">
    <text evidence="2">The sequence shown here is derived from an EMBL/GenBank/DDBJ whole genome shotgun (WGS) entry which is preliminary data.</text>
</comment>
<evidence type="ECO:0000313" key="2">
    <source>
        <dbReference type="EMBL" id="MCF4121784.1"/>
    </source>
</evidence>
<evidence type="ECO:0000259" key="1">
    <source>
        <dbReference type="Pfam" id="PF14024"/>
    </source>
</evidence>
<evidence type="ECO:0000313" key="3">
    <source>
        <dbReference type="Proteomes" id="UP001165405"/>
    </source>
</evidence>
<reference evidence="2" key="1">
    <citation type="submission" date="2022-01" db="EMBL/GenBank/DDBJ databases">
        <title>Antribacter sp. nov., isolated from Guizhou of China.</title>
        <authorList>
            <person name="Chengliang C."/>
            <person name="Ya Z."/>
        </authorList>
    </citation>
    <scope>NUCLEOTIDE SEQUENCE</scope>
    <source>
        <strain evidence="2">KLBMP 9083</strain>
    </source>
</reference>
<name>A0AA41UC64_9MICO</name>
<feature type="domain" description="DUF4240" evidence="1">
    <location>
        <begin position="1"/>
        <end position="132"/>
    </location>
</feature>
<protein>
    <submittedName>
        <fullName evidence="2">DUF4240 domain-containing protein</fullName>
    </submittedName>
</protein>
<dbReference type="Pfam" id="PF14024">
    <property type="entry name" value="DUF4240"/>
    <property type="match status" value="1"/>
</dbReference>
<dbReference type="EMBL" id="JAKGSG010000034">
    <property type="protein sequence ID" value="MCF4121784.1"/>
    <property type="molecule type" value="Genomic_DNA"/>
</dbReference>
<dbReference type="Proteomes" id="UP001165405">
    <property type="component" value="Unassembled WGS sequence"/>
</dbReference>
<accession>A0AA41UC64</accession>